<dbReference type="EMBL" id="LN879502">
    <property type="protein sequence ID" value="CUI17365.1"/>
    <property type="molecule type" value="Genomic_DNA"/>
</dbReference>
<evidence type="ECO:0000313" key="2">
    <source>
        <dbReference type="Proteomes" id="UP000069902"/>
    </source>
</evidence>
<organism evidence="1 2">
    <name type="scientific">Candidatus Protochlamydia naegleriophila</name>
    <dbReference type="NCBI Taxonomy" id="389348"/>
    <lineage>
        <taxon>Bacteria</taxon>
        <taxon>Pseudomonadati</taxon>
        <taxon>Chlamydiota</taxon>
        <taxon>Chlamydiia</taxon>
        <taxon>Parachlamydiales</taxon>
        <taxon>Parachlamydiaceae</taxon>
        <taxon>Candidatus Protochlamydia</taxon>
    </lineage>
</organism>
<dbReference type="KEGG" id="pnl:PNK_1758"/>
<reference evidence="2" key="1">
    <citation type="submission" date="2015-09" db="EMBL/GenBank/DDBJ databases">
        <authorList>
            <person name="Bertelli C."/>
        </authorList>
    </citation>
    <scope>NUCLEOTIDE SEQUENCE [LARGE SCALE GENOMIC DNA]</scope>
    <source>
        <strain evidence="2">KNic</strain>
    </source>
</reference>
<dbReference type="Proteomes" id="UP000069902">
    <property type="component" value="Chromosome cPNK"/>
</dbReference>
<keyword evidence="2" id="KW-1185">Reference proteome</keyword>
<dbReference type="InParanoid" id="A0A0U5JHB8"/>
<sequence length="526" mass="61120">MALMNDPSSLAIHLKDAIRSLNYRRVNELIQNPAFPALSAKELDEALETATPILQDHEILQSILQHPSAAELSPKTVGYLMIAAIREGSPELMNSFLEHPHFRDISPRQAEQIGLDALEFQGKDLILHLSRFSTFRLIFEKHFAEVVRCAIRTKNLSWMHELYQQERFAEIASQLFPDLIRWAFKRRDKRLLHVAIQPLHFDAQAETVLRQALFDNALTDTLGNRHEIEYRLIQLLLKHRDYLSLSSLMLQWFLEKALFLKNMPLFRHLLHHPSYPSLTSEGVAQLLVQVLSSSEEELTDKLRHHSQFKLITGAHLGGILEEAVRMKHQSMIKAILHHPNFAQIPEDSFKRMAILHMQTGDRGLQHSLLEEPHLHAKYGQMIYEAIRRNESPLIEQLINDPILKSELLAQFVRYAETDELFVSHYVIRDILRQFFLTQDAALIAPLLTLSLFRDRVKELVDQSIQFDDENLIENALLSDLLRDLFLEGLKAASKKDRQRLYHLFTSNPDFQKKPARLIQEIQRWNV</sequence>
<dbReference type="STRING" id="389348.PNK_1758"/>
<dbReference type="PATRIC" id="fig|389348.3.peg.1974"/>
<proteinExistence type="predicted"/>
<dbReference type="AlphaFoldDB" id="A0A0U5JHB8"/>
<name>A0A0U5JHB8_9BACT</name>
<accession>A0A0U5JHB8</accession>
<gene>
    <name evidence="1" type="ORF">PNK_1758</name>
</gene>
<protein>
    <submittedName>
        <fullName evidence="1">Uncharacterized protein</fullName>
    </submittedName>
</protein>
<evidence type="ECO:0000313" key="1">
    <source>
        <dbReference type="EMBL" id="CUI17365.1"/>
    </source>
</evidence>